<feature type="region of interest" description="Disordered" evidence="1">
    <location>
        <begin position="71"/>
        <end position="110"/>
    </location>
</feature>
<dbReference type="SUPFAM" id="SSF47616">
    <property type="entry name" value="GST C-terminal domain-like"/>
    <property type="match status" value="1"/>
</dbReference>
<dbReference type="InterPro" id="IPR036282">
    <property type="entry name" value="Glutathione-S-Trfase_C_sf"/>
</dbReference>
<accession>A0A8H5ZWT2</accession>
<feature type="region of interest" description="Disordered" evidence="1">
    <location>
        <begin position="303"/>
        <end position="334"/>
    </location>
</feature>
<dbReference type="CDD" id="cd00299">
    <property type="entry name" value="GST_C_family"/>
    <property type="match status" value="1"/>
</dbReference>
<feature type="region of interest" description="Disordered" evidence="1">
    <location>
        <begin position="189"/>
        <end position="211"/>
    </location>
</feature>
<feature type="domain" description="GST C-terminal" evidence="3">
    <location>
        <begin position="447"/>
        <end position="583"/>
    </location>
</feature>
<dbReference type="AlphaFoldDB" id="A0A8H5ZWT2"/>
<dbReference type="SUPFAM" id="SSF52833">
    <property type="entry name" value="Thioredoxin-like"/>
    <property type="match status" value="1"/>
</dbReference>
<name>A0A8H5ZWT2_PETAA</name>
<feature type="region of interest" description="Disordered" evidence="1">
    <location>
        <begin position="33"/>
        <end position="53"/>
    </location>
</feature>
<protein>
    <recommendedName>
        <fullName evidence="6">Glutathione transferase</fullName>
    </recommendedName>
</protein>
<gene>
    <name evidence="4" type="ORF">ETB97_007008</name>
</gene>
<dbReference type="InterPro" id="IPR004045">
    <property type="entry name" value="Glutathione_S-Trfase_N"/>
</dbReference>
<evidence type="ECO:0000313" key="4">
    <source>
        <dbReference type="EMBL" id="KAF5856689.1"/>
    </source>
</evidence>
<dbReference type="Gene3D" id="3.40.30.10">
    <property type="entry name" value="Glutaredoxin"/>
    <property type="match status" value="1"/>
</dbReference>
<dbReference type="InterPro" id="IPR040079">
    <property type="entry name" value="Glutathione_S-Trfase"/>
</dbReference>
<dbReference type="PANTHER" id="PTHR43968:SF6">
    <property type="entry name" value="GLUTATHIONE S-TRANSFERASE OMEGA"/>
    <property type="match status" value="1"/>
</dbReference>
<reference evidence="4 5" key="1">
    <citation type="submission" date="2019-04" db="EMBL/GenBank/DDBJ databases">
        <title>Aspergillus burnettii sp. nov., novel species from soil in southeast Queensland.</title>
        <authorList>
            <person name="Gilchrist C.L.M."/>
            <person name="Pitt J.I."/>
            <person name="Lange L."/>
            <person name="Lacey H.J."/>
            <person name="Vuong D."/>
            <person name="Midgley D.J."/>
            <person name="Greenfield P."/>
            <person name="Bradbury M."/>
            <person name="Lacey E."/>
            <person name="Busk P.K."/>
            <person name="Pilgaard B."/>
            <person name="Chooi Y.H."/>
            <person name="Piggott A.M."/>
        </authorList>
    </citation>
    <scope>NUCLEOTIDE SEQUENCE [LARGE SCALE GENOMIC DNA]</scope>
    <source>
        <strain evidence="4 5">FRR 5400</strain>
    </source>
</reference>
<dbReference type="SFLD" id="SFLDG00358">
    <property type="entry name" value="Main_(cytGST)"/>
    <property type="match status" value="1"/>
</dbReference>
<evidence type="ECO:0000259" key="3">
    <source>
        <dbReference type="PROSITE" id="PS50405"/>
    </source>
</evidence>
<feature type="domain" description="GST N-terminal" evidence="2">
    <location>
        <begin position="363"/>
        <end position="441"/>
    </location>
</feature>
<dbReference type="SFLD" id="SFLDS00019">
    <property type="entry name" value="Glutathione_Transferase_(cytos"/>
    <property type="match status" value="1"/>
</dbReference>
<comment type="caution">
    <text evidence="4">The sequence shown here is derived from an EMBL/GenBank/DDBJ whole genome shotgun (WGS) entry which is preliminary data.</text>
</comment>
<sequence length="595" mass="66833">MDNTGMQSSDLPHPLHLDSLPAVAENASTLAAAQAQQQQHRHDIQQHVQNADPTDAQSLHSLQTAVGPLESYTITQQDQRSFREPYNNLLPRDDPQSLRMQPQSSSDAETSIFASKQGGYLRDMTSVLDPPDLDWWRERLFNVDETVVLSEEQFLTYFPHVDNIYSHRSTQHYKRKPFISHYWDCRLKGRPPGTPKSDDPNKKKRKRTARQRDLCDVKIKITEYFPGYGAMMVPVGTANGSGTPLGPDSLSGGDAVFPASGDPVPRDRQPFGVLTPNPPLPEGHPGANGQRFFTIQRVNGNGANGKNDGVSGGHRHTLEESDRVKKNSVQRTMSTQNQPLQKTYHTKATGLAAETVTSHSSENELKLYGSCFCPFVQRVWIALEAKGIPYQYLEVDPYQKPQSLLEVNPRGLVPALRHGNWGSYESSVLLEYLEDLNTGPPLLPLGDAKLRAHCRLWTDFTNRHIVPNFYRVLQEQDEQKQISNAQELRDAFKTLVNAADPQGPFFLGENISFVDVQVAPWIIRLNRVLKPYRGWPEPEAGSRWGAWVNAIEANEHVKVTTSDDELYLDSYERYAQNRPNTSQLANAINSGRGLP</sequence>
<feature type="compositionally biased region" description="Polar residues" evidence="1">
    <location>
        <begin position="98"/>
        <end position="110"/>
    </location>
</feature>
<dbReference type="PROSITE" id="PS50405">
    <property type="entry name" value="GST_CTER"/>
    <property type="match status" value="1"/>
</dbReference>
<dbReference type="Proteomes" id="UP000541154">
    <property type="component" value="Unassembled WGS sequence"/>
</dbReference>
<feature type="compositionally biased region" description="Basic and acidic residues" evidence="1">
    <location>
        <begin position="316"/>
        <end position="325"/>
    </location>
</feature>
<evidence type="ECO:0008006" key="6">
    <source>
        <dbReference type="Google" id="ProtNLM"/>
    </source>
</evidence>
<dbReference type="PANTHER" id="PTHR43968">
    <property type="match status" value="1"/>
</dbReference>
<keyword evidence="5" id="KW-1185">Reference proteome</keyword>
<dbReference type="Pfam" id="PF13417">
    <property type="entry name" value="GST_N_3"/>
    <property type="match status" value="1"/>
</dbReference>
<dbReference type="InterPro" id="IPR010987">
    <property type="entry name" value="Glutathione-S-Trfase_C-like"/>
</dbReference>
<evidence type="ECO:0000259" key="2">
    <source>
        <dbReference type="PROSITE" id="PS50404"/>
    </source>
</evidence>
<dbReference type="InterPro" id="IPR036249">
    <property type="entry name" value="Thioredoxin-like_sf"/>
</dbReference>
<organism evidence="4 5">
    <name type="scientific">Petromyces alliaceus</name>
    <name type="common">Aspergillus alliaceus</name>
    <dbReference type="NCBI Taxonomy" id="209559"/>
    <lineage>
        <taxon>Eukaryota</taxon>
        <taxon>Fungi</taxon>
        <taxon>Dikarya</taxon>
        <taxon>Ascomycota</taxon>
        <taxon>Pezizomycotina</taxon>
        <taxon>Eurotiomycetes</taxon>
        <taxon>Eurotiomycetidae</taxon>
        <taxon>Eurotiales</taxon>
        <taxon>Aspergillaceae</taxon>
        <taxon>Aspergillus</taxon>
        <taxon>Aspergillus subgen. Circumdati</taxon>
    </lineage>
</organism>
<proteinExistence type="predicted"/>
<dbReference type="GO" id="GO:0005737">
    <property type="term" value="C:cytoplasm"/>
    <property type="evidence" value="ECO:0007669"/>
    <property type="project" value="TreeGrafter"/>
</dbReference>
<dbReference type="EMBL" id="SPNV01000301">
    <property type="protein sequence ID" value="KAF5856689.1"/>
    <property type="molecule type" value="Genomic_DNA"/>
</dbReference>
<dbReference type="CDD" id="cd00570">
    <property type="entry name" value="GST_N_family"/>
    <property type="match status" value="1"/>
</dbReference>
<evidence type="ECO:0000313" key="5">
    <source>
        <dbReference type="Proteomes" id="UP000541154"/>
    </source>
</evidence>
<dbReference type="InterPro" id="IPR050983">
    <property type="entry name" value="GST_Omega/HSP26"/>
</dbReference>
<dbReference type="Gene3D" id="1.20.1050.10">
    <property type="match status" value="1"/>
</dbReference>
<dbReference type="PROSITE" id="PS50404">
    <property type="entry name" value="GST_NTER"/>
    <property type="match status" value="1"/>
</dbReference>
<dbReference type="Pfam" id="PF13410">
    <property type="entry name" value="GST_C_2"/>
    <property type="match status" value="1"/>
</dbReference>
<evidence type="ECO:0000256" key="1">
    <source>
        <dbReference type="SAM" id="MobiDB-lite"/>
    </source>
</evidence>